<dbReference type="InterPro" id="IPR029267">
    <property type="entry name" value="FAM212"/>
</dbReference>
<keyword evidence="3" id="KW-0539">Nucleus</keyword>
<dbReference type="OrthoDB" id="9931119at2759"/>
<gene>
    <name evidence="11" type="primary">inka2</name>
</gene>
<evidence type="ECO:0000256" key="5">
    <source>
        <dbReference type="ARBA" id="ARBA00046852"/>
    </source>
</evidence>
<evidence type="ECO:0000256" key="6">
    <source>
        <dbReference type="ARBA" id="ARBA00070090"/>
    </source>
</evidence>
<dbReference type="FunFam" id="3.30.200.20:FF:000319">
    <property type="entry name" value="Inka box actin regulator 2"/>
    <property type="match status" value="1"/>
</dbReference>
<evidence type="ECO:0000313" key="12">
    <source>
        <dbReference type="Proteomes" id="UP000314986"/>
    </source>
</evidence>
<feature type="region of interest" description="Disordered" evidence="9">
    <location>
        <begin position="57"/>
        <end position="124"/>
    </location>
</feature>
<feature type="region of interest" description="Disordered" evidence="9">
    <location>
        <begin position="140"/>
        <end position="210"/>
    </location>
</feature>
<evidence type="ECO:0000256" key="7">
    <source>
        <dbReference type="ARBA" id="ARBA00072461"/>
    </source>
</evidence>
<evidence type="ECO:0000256" key="1">
    <source>
        <dbReference type="ARBA" id="ARBA00004123"/>
    </source>
</evidence>
<reference evidence="12" key="1">
    <citation type="journal article" date="2006" name="Science">
        <title>Ancient noncoding elements conserved in the human genome.</title>
        <authorList>
            <person name="Venkatesh B."/>
            <person name="Kirkness E.F."/>
            <person name="Loh Y.H."/>
            <person name="Halpern A.L."/>
            <person name="Lee A.P."/>
            <person name="Johnson J."/>
            <person name="Dandona N."/>
            <person name="Viswanathan L.D."/>
            <person name="Tay A."/>
            <person name="Venter J.C."/>
            <person name="Strausberg R.L."/>
            <person name="Brenner S."/>
        </authorList>
    </citation>
    <scope>NUCLEOTIDE SEQUENCE [LARGE SCALE GENOMIC DNA]</scope>
</reference>
<dbReference type="Gene3D" id="3.30.200.20">
    <property type="entry name" value="Phosphorylase Kinase, domain 1"/>
    <property type="match status" value="1"/>
</dbReference>
<feature type="region of interest" description="Disordered" evidence="9">
    <location>
        <begin position="241"/>
        <end position="273"/>
    </location>
</feature>
<comment type="subcellular location">
    <subcellularLocation>
        <location evidence="1">Nucleus</location>
    </subcellularLocation>
</comment>
<dbReference type="GO" id="GO:0005634">
    <property type="term" value="C:nucleus"/>
    <property type="evidence" value="ECO:0007669"/>
    <property type="project" value="UniProtKB-SubCell"/>
</dbReference>
<dbReference type="GeneTree" id="ENSGT00530000063849"/>
<evidence type="ECO:0000256" key="4">
    <source>
        <dbReference type="ARBA" id="ARBA00045406"/>
    </source>
</evidence>
<feature type="compositionally biased region" description="Basic and acidic residues" evidence="9">
    <location>
        <begin position="158"/>
        <end position="174"/>
    </location>
</feature>
<feature type="compositionally biased region" description="Gly residues" evidence="9">
    <location>
        <begin position="250"/>
        <end position="262"/>
    </location>
</feature>
<reference evidence="12" key="3">
    <citation type="journal article" date="2014" name="Nature">
        <title>Elephant shark genome provides unique insights into gnathostome evolution.</title>
        <authorList>
            <consortium name="International Elephant Shark Genome Sequencing Consortium"/>
            <person name="Venkatesh B."/>
            <person name="Lee A.P."/>
            <person name="Ravi V."/>
            <person name="Maurya A.K."/>
            <person name="Lian M.M."/>
            <person name="Swann J.B."/>
            <person name="Ohta Y."/>
            <person name="Flajnik M.F."/>
            <person name="Sutoh Y."/>
            <person name="Kasahara M."/>
            <person name="Hoon S."/>
            <person name="Gangu V."/>
            <person name="Roy S.W."/>
            <person name="Irimia M."/>
            <person name="Korzh V."/>
            <person name="Kondrychyn I."/>
            <person name="Lim Z.W."/>
            <person name="Tay B.H."/>
            <person name="Tohari S."/>
            <person name="Kong K.W."/>
            <person name="Ho S."/>
            <person name="Lorente-Galdos B."/>
            <person name="Quilez J."/>
            <person name="Marques-Bonet T."/>
            <person name="Raney B.J."/>
            <person name="Ingham P.W."/>
            <person name="Tay A."/>
            <person name="Hillier L.W."/>
            <person name="Minx P."/>
            <person name="Boehm T."/>
            <person name="Wilson R.K."/>
            <person name="Brenner S."/>
            <person name="Warren W.C."/>
        </authorList>
    </citation>
    <scope>NUCLEOTIDE SEQUENCE [LARGE SCALE GENOMIC DNA]</scope>
</reference>
<dbReference type="CTD" id="55924"/>
<dbReference type="KEGG" id="cmk:103182426"/>
<organism evidence="11 12">
    <name type="scientific">Callorhinchus milii</name>
    <name type="common">Ghost shark</name>
    <dbReference type="NCBI Taxonomy" id="7868"/>
    <lineage>
        <taxon>Eukaryota</taxon>
        <taxon>Metazoa</taxon>
        <taxon>Chordata</taxon>
        <taxon>Craniata</taxon>
        <taxon>Vertebrata</taxon>
        <taxon>Chondrichthyes</taxon>
        <taxon>Holocephali</taxon>
        <taxon>Chimaeriformes</taxon>
        <taxon>Callorhinchidae</taxon>
        <taxon>Callorhinchus</taxon>
    </lineage>
</organism>
<dbReference type="OMA" id="QISCKTT"/>
<dbReference type="InParanoid" id="A0A4W3J6W3"/>
<reference evidence="11" key="5">
    <citation type="submission" date="2025-09" db="UniProtKB">
        <authorList>
            <consortium name="Ensembl"/>
        </authorList>
    </citation>
    <scope>IDENTIFICATION</scope>
</reference>
<feature type="compositionally biased region" description="Polar residues" evidence="9">
    <location>
        <begin position="70"/>
        <end position="84"/>
    </location>
</feature>
<dbReference type="Ensembl" id="ENSCMIT00000034401.1">
    <property type="protein sequence ID" value="ENSCMIP00000033888.1"/>
    <property type="gene ID" value="ENSCMIG00000014430.1"/>
</dbReference>
<proteinExistence type="inferred from homology"/>
<sequence>MERRNMDNSLRRLRQELQSMKEAGDGLQQQMNCMMGALQELKLLQVQTALEQLEISNNQSQTQSHSQSQAPSIITQHQPSSNGRDQQEPKRSPGMGAKLERQGWKPRNIIGHSNTHLTNTGGPQTISEWLGEYFKQSSSREVQPLVTPPASQDYIIPPRDKLSPSEGDLGREPQARVPTSATRSFPVESGLRIRSTQGQEEDSNDWTSSLLSQSRTRQPLILGDNVFADLVGNWLDLPEMEKRHPSSSQQGGGGGGGVGGRAGQANTVPALSRSQDLQKKLSLTTNIFKKLLRSVRSDKDKLLKDKPGEEGGTVITKRSKKASVPKMTFYFALRGGSAQPGRGAEILGCGRTSGPDQKLQPIECADKLMAPIDVKRSSFDYSTVVWV</sequence>
<feature type="compositionally biased region" description="Polar residues" evidence="9">
    <location>
        <begin position="264"/>
        <end position="273"/>
    </location>
</feature>
<reference evidence="12" key="2">
    <citation type="journal article" date="2007" name="PLoS Biol.">
        <title>Survey sequencing and comparative analysis of the elephant shark (Callorhinchus milii) genome.</title>
        <authorList>
            <person name="Venkatesh B."/>
            <person name="Kirkness E.F."/>
            <person name="Loh Y.H."/>
            <person name="Halpern A.L."/>
            <person name="Lee A.P."/>
            <person name="Johnson J."/>
            <person name="Dandona N."/>
            <person name="Viswanathan L.D."/>
            <person name="Tay A."/>
            <person name="Venter J.C."/>
            <person name="Strausberg R.L."/>
            <person name="Brenner S."/>
        </authorList>
    </citation>
    <scope>NUCLEOTIDE SEQUENCE [LARGE SCALE GENOMIC DNA]</scope>
</reference>
<accession>A0A4W3J6W3</accession>
<dbReference type="Pfam" id="PF15342">
    <property type="entry name" value="FAM212"/>
    <property type="match status" value="1"/>
</dbReference>
<evidence type="ECO:0000313" key="11">
    <source>
        <dbReference type="Ensembl" id="ENSCMIP00000033888.1"/>
    </source>
</evidence>
<evidence type="ECO:0000256" key="9">
    <source>
        <dbReference type="SAM" id="MobiDB-lite"/>
    </source>
</evidence>
<name>A0A4W3J6W3_CALMI</name>
<feature type="compositionally biased region" description="Low complexity" evidence="9">
    <location>
        <begin position="57"/>
        <end position="69"/>
    </location>
</feature>
<dbReference type="GeneID" id="103182426"/>
<evidence type="ECO:0000259" key="10">
    <source>
        <dbReference type="Pfam" id="PF15342"/>
    </source>
</evidence>
<protein>
    <recommendedName>
        <fullName evidence="7">PAK4-inhibitor INKA2</fullName>
    </recommendedName>
    <alternativeName>
        <fullName evidence="6">PAK4-inhibitor inka2</fullName>
    </alternativeName>
</protein>
<dbReference type="PANTHER" id="PTHR28615">
    <property type="entry name" value="PAK4-INHIBITOR INKA1-RELATED"/>
    <property type="match status" value="1"/>
</dbReference>
<dbReference type="GO" id="GO:0030291">
    <property type="term" value="F:protein serine/threonine kinase inhibitor activity"/>
    <property type="evidence" value="ECO:0007669"/>
    <property type="project" value="InterPro"/>
</dbReference>
<feature type="domain" description="FAM212" evidence="10">
    <location>
        <begin position="199"/>
        <end position="240"/>
    </location>
</feature>
<evidence type="ECO:0000256" key="2">
    <source>
        <dbReference type="ARBA" id="ARBA00008302"/>
    </source>
</evidence>
<keyword evidence="12" id="KW-1185">Reference proteome</keyword>
<evidence type="ECO:0000256" key="3">
    <source>
        <dbReference type="ARBA" id="ARBA00023242"/>
    </source>
</evidence>
<comment type="subunit">
    <text evidence="5">Interacts with PAK4.</text>
</comment>
<dbReference type="Proteomes" id="UP000314986">
    <property type="component" value="Unassembled WGS sequence"/>
</dbReference>
<feature type="coiled-coil region" evidence="8">
    <location>
        <begin position="3"/>
        <end position="30"/>
    </location>
</feature>
<comment type="function">
    <text evidence="4">Inhibitor of the serine/threonine-protein kinase PAK4. Acts by binding PAK4 in a substrate-like manner, inhibiting the protein kinase activity.</text>
</comment>
<dbReference type="InterPro" id="IPR039201">
    <property type="entry name" value="Inka"/>
</dbReference>
<dbReference type="PANTHER" id="PTHR28615:SF2">
    <property type="entry name" value="PAK4-INHIBITOR INKA2"/>
    <property type="match status" value="1"/>
</dbReference>
<dbReference type="AlphaFoldDB" id="A0A4W3J6W3"/>
<keyword evidence="8" id="KW-0175">Coiled coil</keyword>
<reference evidence="11" key="4">
    <citation type="submission" date="2025-08" db="UniProtKB">
        <authorList>
            <consortium name="Ensembl"/>
        </authorList>
    </citation>
    <scope>IDENTIFICATION</scope>
</reference>
<feature type="compositionally biased region" description="Polar residues" evidence="9">
    <location>
        <begin position="111"/>
        <end position="124"/>
    </location>
</feature>
<evidence type="ECO:0000256" key="8">
    <source>
        <dbReference type="SAM" id="Coils"/>
    </source>
</evidence>
<comment type="similarity">
    <text evidence="2">Belongs to the INKA family.</text>
</comment>
<dbReference type="GO" id="GO:0019901">
    <property type="term" value="F:protein kinase binding"/>
    <property type="evidence" value="ECO:0007669"/>
    <property type="project" value="TreeGrafter"/>
</dbReference>